<evidence type="ECO:0008006" key="4">
    <source>
        <dbReference type="Google" id="ProtNLM"/>
    </source>
</evidence>
<reference evidence="2 3" key="1">
    <citation type="journal article" date="2007" name="Science">
        <title>Sea anemone genome reveals ancestral eumetazoan gene repertoire and genomic organization.</title>
        <authorList>
            <person name="Putnam N.H."/>
            <person name="Srivastava M."/>
            <person name="Hellsten U."/>
            <person name="Dirks B."/>
            <person name="Chapman J."/>
            <person name="Salamov A."/>
            <person name="Terry A."/>
            <person name="Shapiro H."/>
            <person name="Lindquist E."/>
            <person name="Kapitonov V.V."/>
            <person name="Jurka J."/>
            <person name="Genikhovich G."/>
            <person name="Grigoriev I.V."/>
            <person name="Lucas S.M."/>
            <person name="Steele R.E."/>
            <person name="Finnerty J.R."/>
            <person name="Technau U."/>
            <person name="Martindale M.Q."/>
            <person name="Rokhsar D.S."/>
        </authorList>
    </citation>
    <scope>NUCLEOTIDE SEQUENCE [LARGE SCALE GENOMIC DNA]</scope>
    <source>
        <strain evidence="3">CH2 X CH6</strain>
    </source>
</reference>
<dbReference type="GO" id="GO:0005737">
    <property type="term" value="C:cytoplasm"/>
    <property type="evidence" value="ECO:0000318"/>
    <property type="project" value="GO_Central"/>
</dbReference>
<proteinExistence type="inferred from homology"/>
<protein>
    <recommendedName>
        <fullName evidence="4">Dynein light chain</fullName>
    </recommendedName>
</protein>
<dbReference type="CDD" id="cd21451">
    <property type="entry name" value="DLC-like_TCTEX1D"/>
    <property type="match status" value="1"/>
</dbReference>
<keyword evidence="3" id="KW-1185">Reference proteome</keyword>
<dbReference type="GO" id="GO:0045505">
    <property type="term" value="F:dynein intermediate chain binding"/>
    <property type="evidence" value="ECO:0000318"/>
    <property type="project" value="GO_Central"/>
</dbReference>
<dbReference type="InterPro" id="IPR005334">
    <property type="entry name" value="Tctex-1-like"/>
</dbReference>
<dbReference type="AlphaFoldDB" id="A7RR16"/>
<evidence type="ECO:0000256" key="1">
    <source>
        <dbReference type="ARBA" id="ARBA00005361"/>
    </source>
</evidence>
<gene>
    <name evidence="2" type="ORF">NEMVEDRAFT_v1g57168</name>
</gene>
<dbReference type="GO" id="GO:0007018">
    <property type="term" value="P:microtubule-based movement"/>
    <property type="evidence" value="ECO:0000318"/>
    <property type="project" value="GO_Central"/>
</dbReference>
<dbReference type="Proteomes" id="UP000001593">
    <property type="component" value="Unassembled WGS sequence"/>
</dbReference>
<evidence type="ECO:0000313" key="3">
    <source>
        <dbReference type="Proteomes" id="UP000001593"/>
    </source>
</evidence>
<dbReference type="HOGENOM" id="CLU_097204_4_3_1"/>
<dbReference type="eggNOG" id="KOG4108">
    <property type="taxonomic scope" value="Eukaryota"/>
</dbReference>
<evidence type="ECO:0000313" key="2">
    <source>
        <dbReference type="EMBL" id="EDO46033.1"/>
    </source>
</evidence>
<comment type="similarity">
    <text evidence="1">Belongs to the dynein light chain Tctex-type family.</text>
</comment>
<dbReference type="Pfam" id="PF03645">
    <property type="entry name" value="Tctex-1"/>
    <property type="match status" value="1"/>
</dbReference>
<accession>A7RR16</accession>
<dbReference type="PhylomeDB" id="A7RR16"/>
<dbReference type="EMBL" id="DS469530">
    <property type="protein sequence ID" value="EDO46033.1"/>
    <property type="molecule type" value="Genomic_DNA"/>
</dbReference>
<dbReference type="PANTHER" id="PTHR21255">
    <property type="entry name" value="T-COMPLEX-ASSOCIATED-TESTIS-EXPRESSED 1/ DYNEIN LIGHT CHAIN"/>
    <property type="match status" value="1"/>
</dbReference>
<dbReference type="PANTHER" id="PTHR21255:SF65">
    <property type="entry name" value="TCTEX1 DOMAIN-CONTAINING PROTEIN 2"/>
    <property type="match status" value="1"/>
</dbReference>
<sequence length="95" mass="10675">RVIRDVLSSYLKQFTEYKHEMFERLCTLLSDLIKTCVTELCDEPCKVIVNVFIGAIKGQGIDAATQCTWTPDCDKFATASFQNETLFAVGVVFTV</sequence>
<dbReference type="InterPro" id="IPR038586">
    <property type="entry name" value="Tctex-1-like_sf"/>
</dbReference>
<name>A7RR16_NEMVE</name>
<organism evidence="2 3">
    <name type="scientific">Nematostella vectensis</name>
    <name type="common">Starlet sea anemone</name>
    <dbReference type="NCBI Taxonomy" id="45351"/>
    <lineage>
        <taxon>Eukaryota</taxon>
        <taxon>Metazoa</taxon>
        <taxon>Cnidaria</taxon>
        <taxon>Anthozoa</taxon>
        <taxon>Hexacorallia</taxon>
        <taxon>Actiniaria</taxon>
        <taxon>Edwardsiidae</taxon>
        <taxon>Nematostella</taxon>
    </lineage>
</organism>
<feature type="non-terminal residue" evidence="2">
    <location>
        <position position="1"/>
    </location>
</feature>
<dbReference type="Gene3D" id="3.30.1140.40">
    <property type="entry name" value="Tctex-1"/>
    <property type="match status" value="1"/>
</dbReference>
<dbReference type="STRING" id="45351.A7RR16"/>
<dbReference type="InParanoid" id="A7RR16"/>
<feature type="non-terminal residue" evidence="2">
    <location>
        <position position="95"/>
    </location>
</feature>
<dbReference type="GO" id="GO:0005868">
    <property type="term" value="C:cytoplasmic dynein complex"/>
    <property type="evidence" value="ECO:0000318"/>
    <property type="project" value="GO_Central"/>
</dbReference>